<feature type="region of interest" description="Disordered" evidence="1">
    <location>
        <begin position="18"/>
        <end position="52"/>
    </location>
</feature>
<organism evidence="2">
    <name type="scientific">Cyanothece sp. (strain PCC 7425 / ATCC 29141)</name>
    <dbReference type="NCBI Taxonomy" id="395961"/>
    <lineage>
        <taxon>Bacteria</taxon>
        <taxon>Bacillati</taxon>
        <taxon>Cyanobacteriota</taxon>
        <taxon>Cyanophyceae</taxon>
        <taxon>Gomontiellales</taxon>
        <taxon>Cyanothecaceae</taxon>
        <taxon>Cyanothece</taxon>
    </lineage>
</organism>
<evidence type="ECO:0000256" key="1">
    <source>
        <dbReference type="SAM" id="MobiDB-lite"/>
    </source>
</evidence>
<reference evidence="2" key="1">
    <citation type="submission" date="2009-01" db="EMBL/GenBank/DDBJ databases">
        <title>Complete sequence of plasmid1 Cyanothece sp. PCC 7425.</title>
        <authorList>
            <consortium name="US DOE Joint Genome Institute"/>
            <person name="Lucas S."/>
            <person name="Copeland A."/>
            <person name="Lapidus A."/>
            <person name="Glavina del Rio T."/>
            <person name="Dalin E."/>
            <person name="Tice H."/>
            <person name="Bruce D."/>
            <person name="Goodwin L."/>
            <person name="Pitluck S."/>
            <person name="Sims D."/>
            <person name="Meineke L."/>
            <person name="Brettin T."/>
            <person name="Detter J.C."/>
            <person name="Han C."/>
            <person name="Larimer F."/>
            <person name="Land M."/>
            <person name="Hauser L."/>
            <person name="Kyrpides N."/>
            <person name="Ovchinnikova G."/>
            <person name="Liberton M."/>
            <person name="Stoeckel J."/>
            <person name="Banerjee A."/>
            <person name="Singh A."/>
            <person name="Page L."/>
            <person name="Sato H."/>
            <person name="Zhao L."/>
            <person name="Sherman L."/>
            <person name="Pakrasi H."/>
            <person name="Richardson P."/>
        </authorList>
    </citation>
    <scope>NUCLEOTIDE SEQUENCE</scope>
    <source>
        <strain evidence="2">PCC 7425</strain>
        <plasmid evidence="2">pP742501</plasmid>
    </source>
</reference>
<dbReference type="OrthoDB" id="511384at2"/>
<feature type="compositionally biased region" description="Acidic residues" evidence="1">
    <location>
        <begin position="26"/>
        <end position="52"/>
    </location>
</feature>
<gene>
    <name evidence="2" type="ordered locus">Cyan7425_5361</name>
</gene>
<protein>
    <submittedName>
        <fullName evidence="2">Uncharacterized protein</fullName>
    </submittedName>
</protein>
<sequence length="215" mass="24266">MSGLIVLVPYSGGQDFYGEPNTYLYDSDEDEIDENGQDGDEEEFDKNDEDGDENKIAYLPIYVATEDEDLALMAVAYNACVSCNYVAQPSTRETEEAWQWRNYPGTLESPGVELPFTEEAYIIPEPGDCFCCGSLDDYLVLSLDAMAEDLQESPGDFVLKSSPFFDSKSIQEEFNYWIEKYIVSLPKFLSKEEDKPEDLIICKNRIVALPAGWQG</sequence>
<dbReference type="EMBL" id="CP001345">
    <property type="protein sequence ID" value="ACL47620.1"/>
    <property type="molecule type" value="Genomic_DNA"/>
</dbReference>
<evidence type="ECO:0000313" key="2">
    <source>
        <dbReference type="EMBL" id="ACL47620.1"/>
    </source>
</evidence>
<keyword evidence="2" id="KW-0614">Plasmid</keyword>
<dbReference type="HOGENOM" id="CLU_1281434_0_0_3"/>
<geneLocation type="plasmid" evidence="2">
    <name>pP742501</name>
</geneLocation>
<dbReference type="KEGG" id="cyn:Cyan7425_5361"/>
<accession>B8HYX2</accession>
<name>B8HYX2_CYAP4</name>
<dbReference type="AlphaFoldDB" id="B8HYX2"/>
<proteinExistence type="predicted"/>